<keyword evidence="10 12" id="KW-1133">Transmembrane helix</keyword>
<keyword evidence="8 12" id="KW-0812">Transmembrane</keyword>
<accession>A0A3B1B5W8</accession>
<feature type="transmembrane region" description="Helical" evidence="12">
    <location>
        <begin position="106"/>
        <end position="130"/>
    </location>
</feature>
<evidence type="ECO:0000256" key="7">
    <source>
        <dbReference type="ARBA" id="ARBA00022519"/>
    </source>
</evidence>
<evidence type="ECO:0000256" key="2">
    <source>
        <dbReference type="ARBA" id="ARBA00004429"/>
    </source>
</evidence>
<keyword evidence="11 12" id="KW-0472">Membrane</keyword>
<evidence type="ECO:0000256" key="5">
    <source>
        <dbReference type="ARBA" id="ARBA00022448"/>
    </source>
</evidence>
<feature type="transmembrane region" description="Helical" evidence="12">
    <location>
        <begin position="136"/>
        <end position="159"/>
    </location>
</feature>
<feature type="transmembrane region" description="Helical" evidence="12">
    <location>
        <begin position="28"/>
        <end position="46"/>
    </location>
</feature>
<evidence type="ECO:0000256" key="4">
    <source>
        <dbReference type="ARBA" id="ARBA00016452"/>
    </source>
</evidence>
<gene>
    <name evidence="13" type="ORF">MNBD_GAMMA25-2612</name>
</gene>
<dbReference type="GO" id="GO:1903607">
    <property type="term" value="P:cytochrome c biosynthetic process"/>
    <property type="evidence" value="ECO:0007669"/>
    <property type="project" value="TreeGrafter"/>
</dbReference>
<dbReference type="PRINTS" id="PR01414">
    <property type="entry name" value="CCMBBIOGNSIS"/>
</dbReference>
<dbReference type="InterPro" id="IPR003544">
    <property type="entry name" value="Cyt_c_biogenesis_CcmB"/>
</dbReference>
<dbReference type="PANTHER" id="PTHR30070:SF1">
    <property type="entry name" value="CYTOCHROME C BIOGENESIS B-RELATED"/>
    <property type="match status" value="1"/>
</dbReference>
<protein>
    <recommendedName>
        <fullName evidence="4">Heme exporter protein B</fullName>
    </recommendedName>
</protein>
<dbReference type="GO" id="GO:0005886">
    <property type="term" value="C:plasma membrane"/>
    <property type="evidence" value="ECO:0007669"/>
    <property type="project" value="UniProtKB-SubCell"/>
</dbReference>
<feature type="transmembrane region" description="Helical" evidence="12">
    <location>
        <begin position="166"/>
        <end position="188"/>
    </location>
</feature>
<keyword evidence="5" id="KW-0813">Transport</keyword>
<proteinExistence type="inferred from homology"/>
<evidence type="ECO:0000256" key="10">
    <source>
        <dbReference type="ARBA" id="ARBA00022989"/>
    </source>
</evidence>
<comment type="subcellular location">
    <subcellularLocation>
        <location evidence="2">Cell inner membrane</location>
        <topology evidence="2">Multi-pass membrane protein</topology>
    </subcellularLocation>
</comment>
<evidence type="ECO:0000256" key="3">
    <source>
        <dbReference type="ARBA" id="ARBA00010544"/>
    </source>
</evidence>
<dbReference type="GO" id="GO:0017004">
    <property type="term" value="P:cytochrome complex assembly"/>
    <property type="evidence" value="ECO:0007669"/>
    <property type="project" value="UniProtKB-KW"/>
</dbReference>
<keyword evidence="6" id="KW-1003">Cell membrane</keyword>
<feature type="transmembrane region" description="Helical" evidence="12">
    <location>
        <begin position="200"/>
        <end position="222"/>
    </location>
</feature>
<dbReference type="Pfam" id="PF03379">
    <property type="entry name" value="CcmB"/>
    <property type="match status" value="1"/>
</dbReference>
<dbReference type="NCBIfam" id="TIGR01190">
    <property type="entry name" value="ccmB"/>
    <property type="match status" value="1"/>
</dbReference>
<keyword evidence="7" id="KW-0997">Cell inner membrane</keyword>
<dbReference type="EMBL" id="UOFY01000015">
    <property type="protein sequence ID" value="VAX07293.1"/>
    <property type="molecule type" value="Genomic_DNA"/>
</dbReference>
<dbReference type="AlphaFoldDB" id="A0A3B1B5W8"/>
<evidence type="ECO:0000256" key="8">
    <source>
        <dbReference type="ARBA" id="ARBA00022692"/>
    </source>
</evidence>
<dbReference type="GO" id="GO:0015232">
    <property type="term" value="F:heme transmembrane transporter activity"/>
    <property type="evidence" value="ECO:0007669"/>
    <property type="project" value="InterPro"/>
</dbReference>
<dbReference type="InterPro" id="IPR026031">
    <property type="entry name" value="Cyt_c_CcmB_bac"/>
</dbReference>
<name>A0A3B1B5W8_9ZZZZ</name>
<keyword evidence="9" id="KW-0201">Cytochrome c-type biogenesis</keyword>
<comment type="similarity">
    <text evidence="3">Belongs to the CcmB/CycW/HelB family.</text>
</comment>
<evidence type="ECO:0000313" key="13">
    <source>
        <dbReference type="EMBL" id="VAX07293.1"/>
    </source>
</evidence>
<evidence type="ECO:0000256" key="9">
    <source>
        <dbReference type="ARBA" id="ARBA00022748"/>
    </source>
</evidence>
<reference evidence="13" key="1">
    <citation type="submission" date="2018-06" db="EMBL/GenBank/DDBJ databases">
        <authorList>
            <person name="Zhirakovskaya E."/>
        </authorList>
    </citation>
    <scope>NUCLEOTIDE SEQUENCE</scope>
</reference>
<sequence length="227" mass="23990">MTNSSLFKVFLTVLKRDLTLALRTRSEIANPLIFFIIVVSLFPLAVSPEAGLLRTVAPGVIWVAALLSTMLSLDSIFRSDFEDGSLEQMLLSPHPMTVLVLGKITAHWLVSGLPLILLSPLLGVLLFLPFEAMPALLATLALGTPVLSLVGAIGVALTVGLRRGGVLLSLLVLPLYIPVLIFASNAIATAAADLSIKGQLYFLAAMLALALTMAPLATAAALRISLR</sequence>
<evidence type="ECO:0000256" key="12">
    <source>
        <dbReference type="SAM" id="Phobius"/>
    </source>
</evidence>
<evidence type="ECO:0000256" key="6">
    <source>
        <dbReference type="ARBA" id="ARBA00022475"/>
    </source>
</evidence>
<feature type="transmembrane region" description="Helical" evidence="12">
    <location>
        <begin position="52"/>
        <end position="73"/>
    </location>
</feature>
<comment type="function">
    <text evidence="1">Required for the export of heme to the periplasm for the biogenesis of c-type cytochromes.</text>
</comment>
<evidence type="ECO:0000256" key="11">
    <source>
        <dbReference type="ARBA" id="ARBA00023136"/>
    </source>
</evidence>
<organism evidence="13">
    <name type="scientific">hydrothermal vent metagenome</name>
    <dbReference type="NCBI Taxonomy" id="652676"/>
    <lineage>
        <taxon>unclassified sequences</taxon>
        <taxon>metagenomes</taxon>
        <taxon>ecological metagenomes</taxon>
    </lineage>
</organism>
<evidence type="ECO:0000256" key="1">
    <source>
        <dbReference type="ARBA" id="ARBA00002442"/>
    </source>
</evidence>
<dbReference type="PIRSF" id="PIRSF002764">
    <property type="entry name" value="CcmB"/>
    <property type="match status" value="1"/>
</dbReference>
<dbReference type="PANTHER" id="PTHR30070">
    <property type="entry name" value="HEME EXPORTER PROTEIN B"/>
    <property type="match status" value="1"/>
</dbReference>